<dbReference type="InterPro" id="IPR025346">
    <property type="entry name" value="DUF4250"/>
</dbReference>
<gene>
    <name evidence="1" type="ORF">QVN81_10575</name>
    <name evidence="2" type="ORF">QVN84_09265</name>
</gene>
<sequence>MNLPDDPMMLFSVINMKLRDCYASLDSLCDDMNVDKKAIVCKLAAAGFEYDSAANRFW</sequence>
<dbReference type="RefSeq" id="WP_021993561.1">
    <property type="nucleotide sequence ID" value="NZ_CAUWBX010000008.1"/>
</dbReference>
<evidence type="ECO:0000313" key="1">
    <source>
        <dbReference type="EMBL" id="MDN0023457.1"/>
    </source>
</evidence>
<evidence type="ECO:0000313" key="4">
    <source>
        <dbReference type="Proteomes" id="UP001168478"/>
    </source>
</evidence>
<evidence type="ECO:0000313" key="3">
    <source>
        <dbReference type="Proteomes" id="UP001167831"/>
    </source>
</evidence>
<dbReference type="AlphaFoldDB" id="A0AAW7JRU7"/>
<dbReference type="Pfam" id="PF14056">
    <property type="entry name" value="DUF4250"/>
    <property type="match status" value="1"/>
</dbReference>
<organism evidence="2 4">
    <name type="scientific">Leyella lascolaii</name>
    <dbReference type="NCBI Taxonomy" id="1776379"/>
    <lineage>
        <taxon>Bacteria</taxon>
        <taxon>Pseudomonadati</taxon>
        <taxon>Bacteroidota</taxon>
        <taxon>Bacteroidia</taxon>
        <taxon>Bacteroidales</taxon>
        <taxon>Prevotellaceae</taxon>
        <taxon>Leyella</taxon>
    </lineage>
</organism>
<dbReference type="EMBL" id="JAUEIE010000012">
    <property type="protein sequence ID" value="MDN0023457.1"/>
    <property type="molecule type" value="Genomic_DNA"/>
</dbReference>
<accession>A0AAW7JRU7</accession>
<name>A0AAW7JRU7_9BACT</name>
<dbReference type="Proteomes" id="UP001168478">
    <property type="component" value="Unassembled WGS sequence"/>
</dbReference>
<keyword evidence="3" id="KW-1185">Reference proteome</keyword>
<reference evidence="2" key="2">
    <citation type="submission" date="2023-08" db="EMBL/GenBank/DDBJ databases">
        <title>Identification and characterization of horizontal gene transfer across gut microbiota members of farm animals based on homology search.</title>
        <authorList>
            <person name="Schwarzerova J."/>
            <person name="Nykrynova M."/>
            <person name="Jureckova K."/>
            <person name="Cejkova D."/>
            <person name="Rychlik I."/>
        </authorList>
    </citation>
    <scope>NUCLEOTIDE SEQUENCE</scope>
    <source>
        <strain evidence="2">ET15</strain>
        <strain evidence="1">ET37</strain>
    </source>
</reference>
<comment type="caution">
    <text evidence="2">The sequence shown here is derived from an EMBL/GenBank/DDBJ whole genome shotgun (WGS) entry which is preliminary data.</text>
</comment>
<proteinExistence type="predicted"/>
<protein>
    <submittedName>
        <fullName evidence="2">DUF4250 domain-containing protein</fullName>
    </submittedName>
</protein>
<dbReference type="Proteomes" id="UP001167831">
    <property type="component" value="Unassembled WGS sequence"/>
</dbReference>
<dbReference type="EMBL" id="JAUEIF010000008">
    <property type="protein sequence ID" value="MDN0025705.1"/>
    <property type="molecule type" value="Genomic_DNA"/>
</dbReference>
<evidence type="ECO:0000313" key="2">
    <source>
        <dbReference type="EMBL" id="MDN0025705.1"/>
    </source>
</evidence>
<reference evidence="2" key="1">
    <citation type="submission" date="2023-06" db="EMBL/GenBank/DDBJ databases">
        <authorList>
            <person name="Zeman M."/>
            <person name="Kubasova T."/>
            <person name="Jahodarova E."/>
            <person name="Nykrynova M."/>
            <person name="Rychlik I."/>
        </authorList>
    </citation>
    <scope>NUCLEOTIDE SEQUENCE</scope>
    <source>
        <strain evidence="2">ET15</strain>
        <strain evidence="1">ET37</strain>
    </source>
</reference>